<dbReference type="InterPro" id="IPR011650">
    <property type="entry name" value="Peptidase_M20_dimer"/>
</dbReference>
<keyword evidence="2" id="KW-0378">Hydrolase</keyword>
<proteinExistence type="predicted"/>
<dbReference type="InterPro" id="IPR050072">
    <property type="entry name" value="Peptidase_M20A"/>
</dbReference>
<dbReference type="GO" id="GO:0046872">
    <property type="term" value="F:metal ion binding"/>
    <property type="evidence" value="ECO:0007669"/>
    <property type="project" value="UniProtKB-KW"/>
</dbReference>
<protein>
    <submittedName>
        <fullName evidence="5">M20/M25/M40 family metallo-hydrolase</fullName>
    </submittedName>
</protein>
<dbReference type="Pfam" id="PF01546">
    <property type="entry name" value="Peptidase_M20"/>
    <property type="match status" value="1"/>
</dbReference>
<evidence type="ECO:0000256" key="3">
    <source>
        <dbReference type="SAM" id="Coils"/>
    </source>
</evidence>
<sequence>MREKQVMEMSKQEYNLSTEVQEVYKLLRTNSQVEKGLSFLEKDNDFTTNEQIELTAIQAPTFQEENRGIYYQNKLRNLGIENVEIDEVGNVFGIRTGTGKGPTLVLCAHLDTVFPEGTDTVAKKIDGKVYAPGIADDGRGLASVLTIIRALNDANIQTEGDLIVGATVGEEGLGDLLGVKTFFENRNDIDGFISIEPGEPDRVIYLGTGSKRYKVSYRGPGGHSFGNFGTPSPIHALGRAIAKIASLEVPVNPKTTYNVGLINGGTSVNTIAEVGEMVIDLRSNTQDELVDLEEKVINIIKEAAQEENLRWEKENDITVDLELVGNRPAGTQKPDSIIVQASVAATSVIGFEQILSEAGSTDSNIPINLGIPAITLGGGGDSGGHHTLKEYYDPTDAFYGVQQIFLTILGLVGLKEVTQPLLSKVEGRD</sequence>
<dbReference type="GO" id="GO:0016787">
    <property type="term" value="F:hydrolase activity"/>
    <property type="evidence" value="ECO:0007669"/>
    <property type="project" value="UniProtKB-KW"/>
</dbReference>
<evidence type="ECO:0000259" key="4">
    <source>
        <dbReference type="Pfam" id="PF07687"/>
    </source>
</evidence>
<dbReference type="AlphaFoldDB" id="A0A921FVI8"/>
<keyword evidence="3" id="KW-0175">Coiled coil</keyword>
<keyword evidence="1" id="KW-0479">Metal-binding</keyword>
<dbReference type="PANTHER" id="PTHR43808:SF17">
    <property type="entry name" value="PEPTIDASE M20"/>
    <property type="match status" value="1"/>
</dbReference>
<dbReference type="Proteomes" id="UP000698173">
    <property type="component" value="Unassembled WGS sequence"/>
</dbReference>
<reference evidence="5" key="2">
    <citation type="submission" date="2021-09" db="EMBL/GenBank/DDBJ databases">
        <authorList>
            <person name="Gilroy R."/>
        </authorList>
    </citation>
    <scope>NUCLEOTIDE SEQUENCE</scope>
    <source>
        <strain evidence="5">CHK171-7178</strain>
    </source>
</reference>
<dbReference type="Pfam" id="PF07687">
    <property type="entry name" value="M20_dimer"/>
    <property type="match status" value="1"/>
</dbReference>
<name>A0A921FVI8_SPOPS</name>
<dbReference type="InterPro" id="IPR036264">
    <property type="entry name" value="Bact_exopeptidase_dim_dom"/>
</dbReference>
<reference evidence="5" key="1">
    <citation type="journal article" date="2021" name="PeerJ">
        <title>Extensive microbial diversity within the chicken gut microbiome revealed by metagenomics and culture.</title>
        <authorList>
            <person name="Gilroy R."/>
            <person name="Ravi A."/>
            <person name="Getino M."/>
            <person name="Pursley I."/>
            <person name="Horton D.L."/>
            <person name="Alikhan N.F."/>
            <person name="Baker D."/>
            <person name="Gharbi K."/>
            <person name="Hall N."/>
            <person name="Watson M."/>
            <person name="Adriaenssens E.M."/>
            <person name="Foster-Nyarko E."/>
            <person name="Jarju S."/>
            <person name="Secka A."/>
            <person name="Antonio M."/>
            <person name="Oren A."/>
            <person name="Chaudhuri R.R."/>
            <person name="La Ragione R."/>
            <person name="Hildebrand F."/>
            <person name="Pallen M.J."/>
        </authorList>
    </citation>
    <scope>NUCLEOTIDE SEQUENCE</scope>
    <source>
        <strain evidence="5">CHK171-7178</strain>
    </source>
</reference>
<dbReference type="EMBL" id="DYWT01000024">
    <property type="protein sequence ID" value="HJF30438.1"/>
    <property type="molecule type" value="Genomic_DNA"/>
</dbReference>
<dbReference type="SUPFAM" id="SSF53187">
    <property type="entry name" value="Zn-dependent exopeptidases"/>
    <property type="match status" value="1"/>
</dbReference>
<dbReference type="SUPFAM" id="SSF55031">
    <property type="entry name" value="Bacterial exopeptidase dimerisation domain"/>
    <property type="match status" value="1"/>
</dbReference>
<accession>A0A921FVI8</accession>
<dbReference type="Gene3D" id="3.30.70.360">
    <property type="match status" value="1"/>
</dbReference>
<evidence type="ECO:0000313" key="6">
    <source>
        <dbReference type="Proteomes" id="UP000698173"/>
    </source>
</evidence>
<organism evidence="5 6">
    <name type="scientific">Sporosarcina psychrophila</name>
    <name type="common">Bacillus psychrophilus</name>
    <dbReference type="NCBI Taxonomy" id="1476"/>
    <lineage>
        <taxon>Bacteria</taxon>
        <taxon>Bacillati</taxon>
        <taxon>Bacillota</taxon>
        <taxon>Bacilli</taxon>
        <taxon>Bacillales</taxon>
        <taxon>Caryophanaceae</taxon>
        <taxon>Sporosarcina</taxon>
    </lineage>
</organism>
<dbReference type="Gene3D" id="3.40.630.10">
    <property type="entry name" value="Zn peptidases"/>
    <property type="match status" value="1"/>
</dbReference>
<evidence type="ECO:0000256" key="1">
    <source>
        <dbReference type="ARBA" id="ARBA00022723"/>
    </source>
</evidence>
<gene>
    <name evidence="5" type="ORF">K8V56_01505</name>
</gene>
<comment type="caution">
    <text evidence="5">The sequence shown here is derived from an EMBL/GenBank/DDBJ whole genome shotgun (WGS) entry which is preliminary data.</text>
</comment>
<dbReference type="PANTHER" id="PTHR43808">
    <property type="entry name" value="ACETYLORNITHINE DEACETYLASE"/>
    <property type="match status" value="1"/>
</dbReference>
<evidence type="ECO:0000313" key="5">
    <source>
        <dbReference type="EMBL" id="HJF30438.1"/>
    </source>
</evidence>
<feature type="coiled-coil region" evidence="3">
    <location>
        <begin position="282"/>
        <end position="309"/>
    </location>
</feature>
<dbReference type="InterPro" id="IPR002933">
    <property type="entry name" value="Peptidase_M20"/>
</dbReference>
<evidence type="ECO:0000256" key="2">
    <source>
        <dbReference type="ARBA" id="ARBA00022801"/>
    </source>
</evidence>
<feature type="domain" description="Peptidase M20 dimerisation" evidence="4">
    <location>
        <begin position="209"/>
        <end position="306"/>
    </location>
</feature>